<feature type="region of interest" description="Disordered" evidence="1">
    <location>
        <begin position="347"/>
        <end position="438"/>
    </location>
</feature>
<reference evidence="3" key="1">
    <citation type="submission" date="2023-07" db="EMBL/GenBank/DDBJ databases">
        <authorList>
            <consortium name="AG Swart"/>
            <person name="Singh M."/>
            <person name="Singh A."/>
            <person name="Seah K."/>
            <person name="Emmerich C."/>
        </authorList>
    </citation>
    <scope>NUCLEOTIDE SEQUENCE</scope>
    <source>
        <strain evidence="3">DP1</strain>
    </source>
</reference>
<dbReference type="EMBL" id="CAMPGE010010248">
    <property type="protein sequence ID" value="CAI2369096.1"/>
    <property type="molecule type" value="Genomic_DNA"/>
</dbReference>
<keyword evidence="2" id="KW-0472">Membrane</keyword>
<feature type="region of interest" description="Disordered" evidence="1">
    <location>
        <begin position="291"/>
        <end position="330"/>
    </location>
</feature>
<keyword evidence="4" id="KW-1185">Reference proteome</keyword>
<feature type="compositionally biased region" description="Basic and acidic residues" evidence="1">
    <location>
        <begin position="365"/>
        <end position="402"/>
    </location>
</feature>
<dbReference type="Proteomes" id="UP001295684">
    <property type="component" value="Unassembled WGS sequence"/>
</dbReference>
<sequence length="438" mass="50741">MSSNKLIAGVIGVGAIAAAGVGLYYLLQDDEIEVEYDPKIHNKELLLSLFQEFEVEYASLYLHWHSMLKAKEKEVGKGKIDKFALEKFEEQVRQLTEQVDEEIFGQNKLNSQVFDKMLEANKDDAAVKKFQDNMEKNYSKLMNVERPEFHFEFPKELTKEDYLKYLKLSYAKFRYEIYHEVQKVMRETGQQRITKEQFDGAIKKVSLPSVKEQAYKKLNFPEVPGEKTGKTALKAYLVHMQNDEIWSSEILSLQKSHKEILFQIPEGGRIEGMHEDPLEVFDREREYEKQFDKKKSATDATHATIESQKSLDMSAESKKGNGSFSFLGSQKDQQKLVQEFLNRNKKTDEIKEVAEEDNQDDKPEEEQKKAPEETKEEKIKEAQEPETVEKPKSEAEEDSPKVEDEDEDDNKEDASPEDDNKEDASPEDENEADNEEDS</sequence>
<keyword evidence="2" id="KW-1133">Transmembrane helix</keyword>
<proteinExistence type="predicted"/>
<keyword evidence="2" id="KW-0812">Transmembrane</keyword>
<dbReference type="AlphaFoldDB" id="A0AAD1UGR0"/>
<organism evidence="3 4">
    <name type="scientific">Euplotes crassus</name>
    <dbReference type="NCBI Taxonomy" id="5936"/>
    <lineage>
        <taxon>Eukaryota</taxon>
        <taxon>Sar</taxon>
        <taxon>Alveolata</taxon>
        <taxon>Ciliophora</taxon>
        <taxon>Intramacronucleata</taxon>
        <taxon>Spirotrichea</taxon>
        <taxon>Hypotrichia</taxon>
        <taxon>Euplotida</taxon>
        <taxon>Euplotidae</taxon>
        <taxon>Moneuplotes</taxon>
    </lineage>
</organism>
<protein>
    <submittedName>
        <fullName evidence="3">Uncharacterized protein</fullName>
    </submittedName>
</protein>
<gene>
    <name evidence="3" type="ORF">ECRASSUSDP1_LOCUS10393</name>
</gene>
<feature type="compositionally biased region" description="Polar residues" evidence="1">
    <location>
        <begin position="320"/>
        <end position="330"/>
    </location>
</feature>
<feature type="compositionally biased region" description="Acidic residues" evidence="1">
    <location>
        <begin position="354"/>
        <end position="364"/>
    </location>
</feature>
<evidence type="ECO:0000256" key="1">
    <source>
        <dbReference type="SAM" id="MobiDB-lite"/>
    </source>
</evidence>
<comment type="caution">
    <text evidence="3">The sequence shown here is derived from an EMBL/GenBank/DDBJ whole genome shotgun (WGS) entry which is preliminary data.</text>
</comment>
<feature type="compositionally biased region" description="Polar residues" evidence="1">
    <location>
        <begin position="298"/>
        <end position="311"/>
    </location>
</feature>
<evidence type="ECO:0000313" key="3">
    <source>
        <dbReference type="EMBL" id="CAI2369096.1"/>
    </source>
</evidence>
<accession>A0AAD1UGR0</accession>
<evidence type="ECO:0000256" key="2">
    <source>
        <dbReference type="SAM" id="Phobius"/>
    </source>
</evidence>
<feature type="transmembrane region" description="Helical" evidence="2">
    <location>
        <begin position="7"/>
        <end position="27"/>
    </location>
</feature>
<name>A0AAD1UGR0_EUPCR</name>
<evidence type="ECO:0000313" key="4">
    <source>
        <dbReference type="Proteomes" id="UP001295684"/>
    </source>
</evidence>
<feature type="compositionally biased region" description="Acidic residues" evidence="1">
    <location>
        <begin position="403"/>
        <end position="438"/>
    </location>
</feature>